<sequence>MTAAVARRWSSMCFCISSQSPIRSGRAGSAPPARASWASARLIAASCRLDSASPRISCTPSCGSCVNCARISDTIQRLPFRPKAAARCSTALSSSMVNRISTRRRACPMNGRGSPGKNALDPPFPSSRIAIAINWRTPSPAVKPRRAHHSSQRNLSSPSSTHKRSRTTTIHLNGTVTRERVRLASGRSRARVFGPELNACDDPDPMARSDRRPSVPEPECLHARTPPT</sequence>
<feature type="compositionally biased region" description="Polar residues" evidence="1">
    <location>
        <begin position="167"/>
        <end position="176"/>
    </location>
</feature>
<proteinExistence type="predicted"/>
<dbReference type="Proteomes" id="UP000005463">
    <property type="component" value="Unassembled WGS sequence"/>
</dbReference>
<comment type="caution">
    <text evidence="2">The sequence shown here is derived from an EMBL/GenBank/DDBJ whole genome shotgun (WGS) entry which is preliminary data.</text>
</comment>
<evidence type="ECO:0000313" key="3">
    <source>
        <dbReference type="Proteomes" id="UP000005463"/>
    </source>
</evidence>
<organism evidence="2 3">
    <name type="scientific">Burkholderia ambifaria IOP40-10</name>
    <dbReference type="NCBI Taxonomy" id="396596"/>
    <lineage>
        <taxon>Bacteria</taxon>
        <taxon>Pseudomonadati</taxon>
        <taxon>Pseudomonadota</taxon>
        <taxon>Betaproteobacteria</taxon>
        <taxon>Burkholderiales</taxon>
        <taxon>Burkholderiaceae</taxon>
        <taxon>Burkholderia</taxon>
        <taxon>Burkholderia cepacia complex</taxon>
    </lineage>
</organism>
<dbReference type="EMBL" id="ABLC01000043">
    <property type="protein sequence ID" value="EDT04231.1"/>
    <property type="molecule type" value="Genomic_DNA"/>
</dbReference>
<protein>
    <submittedName>
        <fullName evidence="2">Uncharacterized protein</fullName>
    </submittedName>
</protein>
<evidence type="ECO:0000313" key="2">
    <source>
        <dbReference type="EMBL" id="EDT04231.1"/>
    </source>
</evidence>
<gene>
    <name evidence="2" type="ORF">BamIOP4010DRAFT_2279</name>
</gene>
<name>B1FE19_9BURK</name>
<feature type="region of interest" description="Disordered" evidence="1">
    <location>
        <begin position="140"/>
        <end position="228"/>
    </location>
</feature>
<accession>B1FE19</accession>
<dbReference type="AlphaFoldDB" id="B1FE19"/>
<reference evidence="2 3" key="1">
    <citation type="submission" date="2008-03" db="EMBL/GenBank/DDBJ databases">
        <title>Sequencing of the draft genome and assembly of Burkholderia ambifaria IOP40-10.</title>
        <authorList>
            <consortium name="US DOE Joint Genome Institute (JGI-PGF)"/>
            <person name="Copeland A."/>
            <person name="Lucas S."/>
            <person name="Lapidus A."/>
            <person name="Glavina del Rio T."/>
            <person name="Dalin E."/>
            <person name="Tice H."/>
            <person name="Bruce D."/>
            <person name="Goodwin L."/>
            <person name="Pitluck S."/>
            <person name="Larimer F."/>
            <person name="Land M.L."/>
            <person name="Hauser L."/>
            <person name="Tiedje J."/>
            <person name="Richardson P."/>
        </authorList>
    </citation>
    <scope>NUCLEOTIDE SEQUENCE [LARGE SCALE GENOMIC DNA]</scope>
    <source>
        <strain evidence="2 3">IOP40-10</strain>
    </source>
</reference>
<feature type="compositionally biased region" description="Basic and acidic residues" evidence="1">
    <location>
        <begin position="205"/>
        <end position="222"/>
    </location>
</feature>
<evidence type="ECO:0000256" key="1">
    <source>
        <dbReference type="SAM" id="MobiDB-lite"/>
    </source>
</evidence>